<keyword evidence="5 6" id="KW-0833">Ubl conjugation pathway</keyword>
<accession>A0A078AL09</accession>
<evidence type="ECO:0000256" key="1">
    <source>
        <dbReference type="ARBA" id="ARBA00000885"/>
    </source>
</evidence>
<dbReference type="AlphaFoldDB" id="A0A078AL09"/>
<organism evidence="8 9">
    <name type="scientific">Stylonychia lemnae</name>
    <name type="common">Ciliate</name>
    <dbReference type="NCBI Taxonomy" id="5949"/>
    <lineage>
        <taxon>Eukaryota</taxon>
        <taxon>Sar</taxon>
        <taxon>Alveolata</taxon>
        <taxon>Ciliophora</taxon>
        <taxon>Intramacronucleata</taxon>
        <taxon>Spirotrichea</taxon>
        <taxon>Stichotrichia</taxon>
        <taxon>Sporadotrichida</taxon>
        <taxon>Oxytrichidae</taxon>
        <taxon>Stylonychinae</taxon>
        <taxon>Stylonychia</taxon>
    </lineage>
</organism>
<dbReference type="SMART" id="SM00119">
    <property type="entry name" value="HECTc"/>
    <property type="match status" value="1"/>
</dbReference>
<evidence type="ECO:0000256" key="4">
    <source>
        <dbReference type="ARBA" id="ARBA00022679"/>
    </source>
</evidence>
<gene>
    <name evidence="8" type="primary">Contig9127.g456</name>
    <name evidence="8" type="ORF">STYLEM_11149</name>
</gene>
<dbReference type="GO" id="GO:0016567">
    <property type="term" value="P:protein ubiquitination"/>
    <property type="evidence" value="ECO:0007669"/>
    <property type="project" value="TreeGrafter"/>
</dbReference>
<dbReference type="SUPFAM" id="SSF56204">
    <property type="entry name" value="Hect, E3 ligase catalytic domain"/>
    <property type="match status" value="1"/>
</dbReference>
<dbReference type="InterPro" id="IPR000569">
    <property type="entry name" value="HECT_dom"/>
</dbReference>
<comment type="pathway">
    <text evidence="2">Protein modification; protein ubiquitination.</text>
</comment>
<evidence type="ECO:0000256" key="2">
    <source>
        <dbReference type="ARBA" id="ARBA00004906"/>
    </source>
</evidence>
<evidence type="ECO:0000313" key="8">
    <source>
        <dbReference type="EMBL" id="CDW82122.1"/>
    </source>
</evidence>
<reference evidence="8 9" key="1">
    <citation type="submission" date="2014-06" db="EMBL/GenBank/DDBJ databases">
        <authorList>
            <person name="Swart Estienne"/>
        </authorList>
    </citation>
    <scope>NUCLEOTIDE SEQUENCE [LARGE SCALE GENOMIC DNA]</scope>
    <source>
        <strain evidence="8 9">130c</strain>
    </source>
</reference>
<dbReference type="GO" id="GO:0006511">
    <property type="term" value="P:ubiquitin-dependent protein catabolic process"/>
    <property type="evidence" value="ECO:0007669"/>
    <property type="project" value="TreeGrafter"/>
</dbReference>
<sequence>MGNSCKKCFERRPQKIHPQLKTPNPKGHQNLNNFISVDQASLFHFQPEQYQFRHLGKQFGIQPITISRPLILLTNVINSNVSQLDSDESDRQEVRVSMGWKVKKDSSSGNTVWQVSDRISLDKNRRREIRNMTMEQALIQRSNLCLEEKKIWLQKYLGKQRIPYVDDREILVINRENLVQESFDAFQTFIDLNLHKELQIFFVGEKAQDAGGVEREWITQIVQHLLSNEFGLFRRLPGLQEVTYYFEIKKEEGNKQLQWYYFLGQIVGKALFDQVPLNFPVCKALMKLMMNKNVKFTLEDLRSYDSQIYNSIKMISSTSLTPEDIKALMINFTVEIYDKNGTIIQYAELIPDGANTYINNENKQQFIELFIDYHLRKSVQKQFENFLQGFSTVIRPESLKIFEEVDEFELILCGSPYVNVEDWQDNTLYRETLSKSSQVIQFFWKALEELNQEDLRIFLQFCTGSTRVPIEGFKGLISNRGKLQKFTIIPSQEENSQMIKAQTCFNRIYIPQFKSLEEVQTAVNQIIINRENWLYFDYE</sequence>
<dbReference type="Proteomes" id="UP000039865">
    <property type="component" value="Unassembled WGS sequence"/>
</dbReference>
<evidence type="ECO:0000259" key="7">
    <source>
        <dbReference type="PROSITE" id="PS50237"/>
    </source>
</evidence>
<dbReference type="InParanoid" id="A0A078AL09"/>
<dbReference type="Gene3D" id="3.90.1750.10">
    <property type="entry name" value="Hect, E3 ligase catalytic domains"/>
    <property type="match status" value="1"/>
</dbReference>
<dbReference type="Gene3D" id="3.30.2160.10">
    <property type="entry name" value="Hect, E3 ligase catalytic domain"/>
    <property type="match status" value="1"/>
</dbReference>
<dbReference type="PANTHER" id="PTHR11254">
    <property type="entry name" value="HECT DOMAIN UBIQUITIN-PROTEIN LIGASE"/>
    <property type="match status" value="1"/>
</dbReference>
<dbReference type="InterPro" id="IPR035983">
    <property type="entry name" value="Hect_E3_ubiquitin_ligase"/>
</dbReference>
<feature type="domain" description="HECT" evidence="7">
    <location>
        <begin position="190"/>
        <end position="539"/>
    </location>
</feature>
<comment type="catalytic activity">
    <reaction evidence="1">
        <text>S-ubiquitinyl-[E2 ubiquitin-conjugating enzyme]-L-cysteine + [acceptor protein]-L-lysine = [E2 ubiquitin-conjugating enzyme]-L-cysteine + N(6)-ubiquitinyl-[acceptor protein]-L-lysine.</text>
        <dbReference type="EC" id="2.3.2.26"/>
    </reaction>
</comment>
<dbReference type="PANTHER" id="PTHR11254:SF440">
    <property type="entry name" value="E3 UBIQUITIN-PROTEIN LIGASE NEDD-4"/>
    <property type="match status" value="1"/>
</dbReference>
<dbReference type="OrthoDB" id="8068875at2759"/>
<dbReference type="FunFam" id="3.30.2410.10:FF:000009">
    <property type="entry name" value="Probable E3 ubiquitin-protein ligase HECTD2"/>
    <property type="match status" value="1"/>
</dbReference>
<evidence type="ECO:0000256" key="5">
    <source>
        <dbReference type="ARBA" id="ARBA00022786"/>
    </source>
</evidence>
<dbReference type="Gene3D" id="3.30.2410.10">
    <property type="entry name" value="Hect, E3 ligase catalytic domain"/>
    <property type="match status" value="1"/>
</dbReference>
<name>A0A078AL09_STYLE</name>
<dbReference type="GO" id="GO:0005737">
    <property type="term" value="C:cytoplasm"/>
    <property type="evidence" value="ECO:0007669"/>
    <property type="project" value="TreeGrafter"/>
</dbReference>
<evidence type="ECO:0000256" key="3">
    <source>
        <dbReference type="ARBA" id="ARBA00012485"/>
    </source>
</evidence>
<dbReference type="GO" id="GO:0061630">
    <property type="term" value="F:ubiquitin protein ligase activity"/>
    <property type="evidence" value="ECO:0007669"/>
    <property type="project" value="UniProtKB-EC"/>
</dbReference>
<dbReference type="InterPro" id="IPR050409">
    <property type="entry name" value="E3_ubiq-protein_ligase"/>
</dbReference>
<dbReference type="Pfam" id="PF00632">
    <property type="entry name" value="HECT"/>
    <property type="match status" value="1"/>
</dbReference>
<proteinExistence type="predicted"/>
<dbReference type="OMA" id="FCVESVP"/>
<dbReference type="EC" id="2.3.2.26" evidence="3"/>
<feature type="active site" description="Glycyl thioester intermediate" evidence="6">
    <location>
        <position position="504"/>
    </location>
</feature>
<evidence type="ECO:0000256" key="6">
    <source>
        <dbReference type="PROSITE-ProRule" id="PRU00104"/>
    </source>
</evidence>
<keyword evidence="9" id="KW-1185">Reference proteome</keyword>
<keyword evidence="4" id="KW-0808">Transferase</keyword>
<protein>
    <recommendedName>
        <fullName evidence="3">HECT-type E3 ubiquitin transferase</fullName>
        <ecNumber evidence="3">2.3.2.26</ecNumber>
    </recommendedName>
</protein>
<evidence type="ECO:0000313" key="9">
    <source>
        <dbReference type="Proteomes" id="UP000039865"/>
    </source>
</evidence>
<dbReference type="EMBL" id="CCKQ01010601">
    <property type="protein sequence ID" value="CDW82122.1"/>
    <property type="molecule type" value="Genomic_DNA"/>
</dbReference>
<dbReference type="PROSITE" id="PS50237">
    <property type="entry name" value="HECT"/>
    <property type="match status" value="1"/>
</dbReference>